<keyword evidence="2 3" id="KW-0456">Lyase</keyword>
<dbReference type="EC" id="4.1.1.36" evidence="3"/>
<keyword evidence="3" id="KW-0288">FMN</keyword>
<dbReference type="Pfam" id="PF02441">
    <property type="entry name" value="Flavoprotein"/>
    <property type="match status" value="1"/>
</dbReference>
<dbReference type="Gene3D" id="3.40.50.10300">
    <property type="entry name" value="CoaB-like"/>
    <property type="match status" value="1"/>
</dbReference>
<keyword evidence="3" id="KW-0511">Multifunctional enzyme</keyword>
<dbReference type="EC" id="6.3.2.5" evidence="3"/>
<dbReference type="InterPro" id="IPR007085">
    <property type="entry name" value="DNA/pantothenate-metab_flavo_C"/>
</dbReference>
<dbReference type="EMBL" id="CP029288">
    <property type="protein sequence ID" value="AWR98275.1"/>
    <property type="molecule type" value="Genomic_DNA"/>
</dbReference>
<feature type="region of interest" description="Phosphopantothenoylcysteine decarboxylase" evidence="3">
    <location>
        <begin position="1"/>
        <end position="196"/>
    </location>
</feature>
<keyword evidence="3" id="KW-0285">Flavoprotein</keyword>
<dbReference type="HAMAP" id="MF_02225">
    <property type="entry name" value="CoaBC"/>
    <property type="match status" value="1"/>
</dbReference>
<dbReference type="GO" id="GO:0004632">
    <property type="term" value="F:phosphopantothenate--cysteine ligase activity"/>
    <property type="evidence" value="ECO:0007669"/>
    <property type="project" value="UniProtKB-UniRule"/>
</dbReference>
<feature type="domain" description="DNA/pantothenate metabolism flavoprotein C-terminal" evidence="5">
    <location>
        <begin position="192"/>
        <end position="403"/>
    </location>
</feature>
<keyword evidence="3 6" id="KW-0436">Ligase</keyword>
<comment type="cofactor">
    <cofactor evidence="3">
        <name>FMN</name>
        <dbReference type="ChEBI" id="CHEBI:58210"/>
    </cofactor>
    <text evidence="3">Binds 1 FMN per subunit.</text>
</comment>
<dbReference type="GO" id="GO:0015937">
    <property type="term" value="P:coenzyme A biosynthetic process"/>
    <property type="evidence" value="ECO:0007669"/>
    <property type="project" value="UniProtKB-UniRule"/>
</dbReference>
<comment type="similarity">
    <text evidence="3">In the N-terminal section; belongs to the HFCD (homo-oligomeric flavin containing Cys decarboxylase) superfamily.</text>
</comment>
<dbReference type="Pfam" id="PF04127">
    <property type="entry name" value="DFP"/>
    <property type="match status" value="1"/>
</dbReference>
<dbReference type="SUPFAM" id="SSF52507">
    <property type="entry name" value="Homo-oligomeric flavin-containing Cys decarboxylases, HFCD"/>
    <property type="match status" value="1"/>
</dbReference>
<sequence length="410" mass="45957">MLHPSKRIIGEISDELKDKKILLAVTASVSIYKSLDLARSLMRRGAEVSVVMSQSAKKMISPMLFEWATGNKVISKISGELEHITIPQEYDAMVIAPATMNIMAKLSNGITDNDIILLAVNFIQNKKKVFIVPAMHLEMWLSQFMINIVTALKKIDGVEIVEPYIVREVAHYPDVEYLTSRITSNILRGNDLKGMKIIVTAGPTREYLDPVRYLSNPSSGTMGVAIANEALFRGADVTLVHGPLTTNIKPYTKEVAVETTDEMLKAILDLMEKEKYNIVILAGAPADYKFKEMAKEKIDSHSEVPKVELEKTPKLSNFIRDKGFIVGFAAETVNNDDELIQKATIKKQRHGFNIIVANNVKRRDIGFSSSYDEVIIISDNNIIKIDKTYKTIIARKLLDIVKEEFIKVKS</sequence>
<evidence type="ECO:0000256" key="2">
    <source>
        <dbReference type="ARBA" id="ARBA00023239"/>
    </source>
</evidence>
<dbReference type="InterPro" id="IPR003382">
    <property type="entry name" value="Flavoprotein"/>
</dbReference>
<keyword evidence="3" id="KW-0460">Magnesium</keyword>
<dbReference type="InterPro" id="IPR035929">
    <property type="entry name" value="CoaB-like_sf"/>
</dbReference>
<dbReference type="InterPro" id="IPR005252">
    <property type="entry name" value="CoaBC"/>
</dbReference>
<keyword evidence="3" id="KW-0479">Metal-binding</keyword>
<reference evidence="6 7" key="1">
    <citation type="submission" date="2018-05" db="EMBL/GenBank/DDBJ databases">
        <title>Complete Genome Sequences of Extremely Thermoacidophilic, Metal-Mobilizing Type-Strain Members of the Archaeal Family Sulfolobaceae: Acidianus brierleyi DSM-1651T, Acidianus sulfidivorans DSM-18786T, Metallosphaera hakonensis DSM-7519T, and Metallosphaera prunae DSM-10039T.</title>
        <authorList>
            <person name="Counts J.A."/>
            <person name="Kelly R.M."/>
        </authorList>
    </citation>
    <scope>NUCLEOTIDE SEQUENCE [LARGE SCALE GENOMIC DNA]</scope>
    <source>
        <strain evidence="6 7">JP7</strain>
    </source>
</reference>
<keyword evidence="7" id="KW-1185">Reference proteome</keyword>
<feature type="binding site" evidence="3">
    <location>
        <position position="297"/>
    </location>
    <ligand>
        <name>CTP</name>
        <dbReference type="ChEBI" id="CHEBI:37563"/>
    </ligand>
</feature>
<dbReference type="AlphaFoldDB" id="A0A2U9IQH4"/>
<dbReference type="Proteomes" id="UP000248410">
    <property type="component" value="Chromosome"/>
</dbReference>
<protein>
    <recommendedName>
        <fullName evidence="3">Coenzyme A biosynthesis bifunctional protein CoaBC</fullName>
    </recommendedName>
    <alternativeName>
        <fullName evidence="3">DNA/pantothenate metabolism flavoprotein</fullName>
    </alternativeName>
    <alternativeName>
        <fullName evidence="3">Phosphopantothenoylcysteine synthetase/decarboxylase</fullName>
        <shortName evidence="3">PPCS-PPCDC</shortName>
    </alternativeName>
    <domain>
        <recommendedName>
            <fullName evidence="3">Phosphopantothenoylcysteine decarboxylase</fullName>
            <shortName evidence="3">PPC decarboxylase</shortName>
            <shortName evidence="3">PPC-DC</shortName>
            <ecNumber evidence="3">4.1.1.36</ecNumber>
        </recommendedName>
        <alternativeName>
            <fullName evidence="3">CoaC</fullName>
        </alternativeName>
    </domain>
    <domain>
        <recommendedName>
            <fullName evidence="3">Phosphopantothenate--cysteine ligase</fullName>
            <ecNumber evidence="3">6.3.2.5</ecNumber>
        </recommendedName>
        <alternativeName>
            <fullName evidence="3">CoaB</fullName>
        </alternativeName>
        <alternativeName>
            <fullName evidence="3">Phosphopantothenoylcysteine synthetase</fullName>
            <shortName evidence="3">PPC synthetase</shortName>
            <shortName evidence="3">PPC-S</shortName>
        </alternativeName>
    </domain>
</protein>
<dbReference type="GO" id="GO:0015941">
    <property type="term" value="P:pantothenate catabolic process"/>
    <property type="evidence" value="ECO:0007669"/>
    <property type="project" value="InterPro"/>
</dbReference>
<comment type="similarity">
    <text evidence="3">In the C-terminal section; belongs to the PPC synthetase family.</text>
</comment>
<gene>
    <name evidence="3 6" type="primary">coaBC</name>
    <name evidence="6" type="ORF">DFR86_06970</name>
</gene>
<evidence type="ECO:0000313" key="6">
    <source>
        <dbReference type="EMBL" id="AWR98275.1"/>
    </source>
</evidence>
<dbReference type="UniPathway" id="UPA00241"/>
<dbReference type="Gene3D" id="3.40.50.1950">
    <property type="entry name" value="Flavin prenyltransferase-like"/>
    <property type="match status" value="1"/>
</dbReference>
<dbReference type="KEGG" id="asul:DFR86_06970"/>
<dbReference type="GO" id="GO:0046872">
    <property type="term" value="F:metal ion binding"/>
    <property type="evidence" value="ECO:0007669"/>
    <property type="project" value="UniProtKB-KW"/>
</dbReference>
<evidence type="ECO:0000259" key="5">
    <source>
        <dbReference type="Pfam" id="PF04127"/>
    </source>
</evidence>
<feature type="region of interest" description="Phosphopantothenate--cysteine ligase" evidence="3">
    <location>
        <begin position="197"/>
        <end position="410"/>
    </location>
</feature>
<dbReference type="GO" id="GO:0010181">
    <property type="term" value="F:FMN binding"/>
    <property type="evidence" value="ECO:0007669"/>
    <property type="project" value="UniProtKB-UniRule"/>
</dbReference>
<comment type="pathway">
    <text evidence="3">Cofactor biosynthesis; coenzyme A biosynthesis.</text>
</comment>
<accession>A0A2U9IQH4</accession>
<evidence type="ECO:0000313" key="7">
    <source>
        <dbReference type="Proteomes" id="UP000248410"/>
    </source>
</evidence>
<dbReference type="PANTHER" id="PTHR14359">
    <property type="entry name" value="HOMO-OLIGOMERIC FLAVIN CONTAINING CYS DECARBOXYLASE FAMILY"/>
    <property type="match status" value="1"/>
</dbReference>
<feature type="binding site" evidence="3">
    <location>
        <position position="328"/>
    </location>
    <ligand>
        <name>CTP</name>
        <dbReference type="ChEBI" id="CHEBI:37563"/>
    </ligand>
</feature>
<proteinExistence type="inferred from homology"/>
<evidence type="ECO:0000259" key="4">
    <source>
        <dbReference type="Pfam" id="PF02441"/>
    </source>
</evidence>
<organism evidence="6 7">
    <name type="scientific">Acidianus sulfidivorans JP7</name>
    <dbReference type="NCBI Taxonomy" id="619593"/>
    <lineage>
        <taxon>Archaea</taxon>
        <taxon>Thermoproteota</taxon>
        <taxon>Thermoprotei</taxon>
        <taxon>Sulfolobales</taxon>
        <taxon>Sulfolobaceae</taxon>
        <taxon>Acidianus</taxon>
    </lineage>
</organism>
<dbReference type="NCBIfam" id="TIGR00521">
    <property type="entry name" value="coaBC_dfp"/>
    <property type="match status" value="1"/>
</dbReference>
<dbReference type="PANTHER" id="PTHR14359:SF6">
    <property type="entry name" value="PHOSPHOPANTOTHENOYLCYSTEINE DECARBOXYLASE"/>
    <property type="match status" value="1"/>
</dbReference>
<dbReference type="SUPFAM" id="SSF102645">
    <property type="entry name" value="CoaB-like"/>
    <property type="match status" value="1"/>
</dbReference>
<comment type="catalytic activity">
    <reaction evidence="3">
        <text>(R)-4'-phosphopantothenate + L-cysteine + CTP = N-[(R)-4-phosphopantothenoyl]-L-cysteine + CMP + diphosphate + H(+)</text>
        <dbReference type="Rhea" id="RHEA:19397"/>
        <dbReference type="ChEBI" id="CHEBI:10986"/>
        <dbReference type="ChEBI" id="CHEBI:15378"/>
        <dbReference type="ChEBI" id="CHEBI:33019"/>
        <dbReference type="ChEBI" id="CHEBI:35235"/>
        <dbReference type="ChEBI" id="CHEBI:37563"/>
        <dbReference type="ChEBI" id="CHEBI:59458"/>
        <dbReference type="ChEBI" id="CHEBI:60377"/>
        <dbReference type="EC" id="6.3.2.5"/>
    </reaction>
</comment>
<comment type="catalytic activity">
    <reaction evidence="3">
        <text>N-[(R)-4-phosphopantothenoyl]-L-cysteine + H(+) = (R)-4'-phosphopantetheine + CO2</text>
        <dbReference type="Rhea" id="RHEA:16793"/>
        <dbReference type="ChEBI" id="CHEBI:15378"/>
        <dbReference type="ChEBI" id="CHEBI:16526"/>
        <dbReference type="ChEBI" id="CHEBI:59458"/>
        <dbReference type="ChEBI" id="CHEBI:61723"/>
        <dbReference type="EC" id="4.1.1.36"/>
    </reaction>
</comment>
<comment type="caution">
    <text evidence="3">Lacks conserved residue(s) required for the propagation of feature annotation.</text>
</comment>
<evidence type="ECO:0000256" key="1">
    <source>
        <dbReference type="ARBA" id="ARBA00022793"/>
    </source>
</evidence>
<feature type="binding site" evidence="3">
    <location>
        <position position="287"/>
    </location>
    <ligand>
        <name>CTP</name>
        <dbReference type="ChEBI" id="CHEBI:37563"/>
    </ligand>
</feature>
<keyword evidence="1 3" id="KW-0210">Decarboxylase</keyword>
<comment type="function">
    <text evidence="3">Catalyzes two sequential steps in the biosynthesis of coenzyme A. In the first step cysteine is conjugated to 4'-phosphopantothenate to form 4-phosphopantothenoylcysteine. In the second step the latter compound is decarboxylated to form 4'-phosphopantotheine.</text>
</comment>
<name>A0A2U9IQH4_9CREN</name>
<evidence type="ECO:0000256" key="3">
    <source>
        <dbReference type="HAMAP-Rule" id="MF_02225"/>
    </source>
</evidence>
<feature type="domain" description="Flavoprotein" evidence="4">
    <location>
        <begin position="19"/>
        <end position="153"/>
    </location>
</feature>
<feature type="binding site" evidence="3">
    <location>
        <position position="346"/>
    </location>
    <ligand>
        <name>CTP</name>
        <dbReference type="ChEBI" id="CHEBI:37563"/>
    </ligand>
</feature>
<comment type="cofactor">
    <cofactor evidence="3">
        <name>Mg(2+)</name>
        <dbReference type="ChEBI" id="CHEBI:18420"/>
    </cofactor>
</comment>
<dbReference type="GO" id="GO:0004633">
    <property type="term" value="F:phosphopantothenoylcysteine decarboxylase activity"/>
    <property type="evidence" value="ECO:0007669"/>
    <property type="project" value="UniProtKB-UniRule"/>
</dbReference>
<dbReference type="InterPro" id="IPR036551">
    <property type="entry name" value="Flavin_trans-like"/>
</dbReference>
<dbReference type="GO" id="GO:0071513">
    <property type="term" value="C:phosphopantothenoylcysteine decarboxylase complex"/>
    <property type="evidence" value="ECO:0007669"/>
    <property type="project" value="TreeGrafter"/>
</dbReference>